<proteinExistence type="predicted"/>
<dbReference type="InterPro" id="IPR052343">
    <property type="entry name" value="Retrotransposon-Effector_Assoc"/>
</dbReference>
<feature type="non-terminal residue" evidence="2">
    <location>
        <position position="450"/>
    </location>
</feature>
<dbReference type="AlphaFoldDB" id="A0A5E4FS21"/>
<organism evidence="2 3">
    <name type="scientific">Prunus dulcis</name>
    <name type="common">Almond</name>
    <name type="synonym">Amygdalus dulcis</name>
    <dbReference type="NCBI Taxonomy" id="3755"/>
    <lineage>
        <taxon>Eukaryota</taxon>
        <taxon>Viridiplantae</taxon>
        <taxon>Streptophyta</taxon>
        <taxon>Embryophyta</taxon>
        <taxon>Tracheophyta</taxon>
        <taxon>Spermatophyta</taxon>
        <taxon>Magnoliopsida</taxon>
        <taxon>eudicotyledons</taxon>
        <taxon>Gunneridae</taxon>
        <taxon>Pentapetalae</taxon>
        <taxon>rosids</taxon>
        <taxon>fabids</taxon>
        <taxon>Rosales</taxon>
        <taxon>Rosaceae</taxon>
        <taxon>Amygdaloideae</taxon>
        <taxon>Amygdaleae</taxon>
        <taxon>Prunus</taxon>
    </lineage>
</organism>
<evidence type="ECO:0000259" key="1">
    <source>
        <dbReference type="Pfam" id="PF00078"/>
    </source>
</evidence>
<name>A0A5E4FS21_PRUDU</name>
<dbReference type="EMBL" id="CABIKO010000181">
    <property type="protein sequence ID" value="VVA30150.1"/>
    <property type="molecule type" value="Genomic_DNA"/>
</dbReference>
<dbReference type="InParanoid" id="A0A5E4FS21"/>
<sequence length="450" mass="51397">KSLGFPCFEIVDVVGFSGGLWLLWDDSRVHVEVVGTSDQTISACVTRSGQEPWLFTGVDASPNAVKRAKLWDYLSFVALLTADEKFGGVLECKSKGFRNWVAGNEMIDLGYSGPKFTWNNKRVYARLDRAICNMQWRRLFPEANPLKDWNVNVFGHIKKRKACLLARLNGIQKALCRGSNIFLSNLEISLIKEYNGVLEQEAMFWKQKSRLQWLQEGDRNTKFFHLTTIIRRRRNKIERLKNNEGVWVEQAQDIKGLAMAYFEQLFSQEIMEHRELILPNLFSVIDSADLDLLEKEIDMAEIRQSLFGIGGLKAPGVDGFPACFYQAQWNKCAADIFAMVTQAFKKCCIPDKLNYTLITLVPKVQSPQSMIQFRPISLCSTLYKVISKIIVARLRPILPDLISPNQVSFVPGRHITDNILIAQELMHKFKLSKGKKGFVAWKIDLSKAYD</sequence>
<dbReference type="Gramene" id="VVA30150">
    <property type="protein sequence ID" value="VVA30150"/>
    <property type="gene ID" value="Prudul26B035725"/>
</dbReference>
<feature type="non-terminal residue" evidence="2">
    <location>
        <position position="1"/>
    </location>
</feature>
<reference evidence="3" key="1">
    <citation type="journal article" date="2020" name="Plant J.">
        <title>Transposons played a major role in the diversification between the closely related almond and peach genomes: results from the almond genome sequence.</title>
        <authorList>
            <person name="Alioto T."/>
            <person name="Alexiou K.G."/>
            <person name="Bardil A."/>
            <person name="Barteri F."/>
            <person name="Castanera R."/>
            <person name="Cruz F."/>
            <person name="Dhingra A."/>
            <person name="Duval H."/>
            <person name="Fernandez I Marti A."/>
            <person name="Frias L."/>
            <person name="Galan B."/>
            <person name="Garcia J.L."/>
            <person name="Howad W."/>
            <person name="Gomez-Garrido J."/>
            <person name="Gut M."/>
            <person name="Julca I."/>
            <person name="Morata J."/>
            <person name="Puigdomenech P."/>
            <person name="Ribeca P."/>
            <person name="Rubio Cabetas M.J."/>
            <person name="Vlasova A."/>
            <person name="Wirthensohn M."/>
            <person name="Garcia-Mas J."/>
            <person name="Gabaldon T."/>
            <person name="Casacuberta J.M."/>
            <person name="Arus P."/>
        </authorList>
    </citation>
    <scope>NUCLEOTIDE SEQUENCE [LARGE SCALE GENOMIC DNA]</scope>
    <source>
        <strain evidence="3">cv. Texas</strain>
    </source>
</reference>
<protein>
    <recommendedName>
        <fullName evidence="1">Reverse transcriptase domain-containing protein</fullName>
    </recommendedName>
</protein>
<dbReference type="PANTHER" id="PTHR46890">
    <property type="entry name" value="NON-LTR RETROLELEMENT REVERSE TRANSCRIPTASE-LIKE PROTEIN-RELATED"/>
    <property type="match status" value="1"/>
</dbReference>
<dbReference type="OMA" id="NANEGWN"/>
<dbReference type="Proteomes" id="UP000327085">
    <property type="component" value="Chromosome 8"/>
</dbReference>
<dbReference type="Pfam" id="PF00078">
    <property type="entry name" value="RVT_1"/>
    <property type="match status" value="1"/>
</dbReference>
<accession>A0A5E4FS21</accession>
<feature type="domain" description="Reverse transcriptase" evidence="1">
    <location>
        <begin position="370"/>
        <end position="450"/>
    </location>
</feature>
<evidence type="ECO:0000313" key="3">
    <source>
        <dbReference type="Proteomes" id="UP000327085"/>
    </source>
</evidence>
<dbReference type="InterPro" id="IPR000477">
    <property type="entry name" value="RT_dom"/>
</dbReference>
<dbReference type="CDD" id="cd01650">
    <property type="entry name" value="RT_nLTR_like"/>
    <property type="match status" value="1"/>
</dbReference>
<evidence type="ECO:0000313" key="2">
    <source>
        <dbReference type="EMBL" id="VVA30150.1"/>
    </source>
</evidence>
<dbReference type="PANTHER" id="PTHR46890:SF48">
    <property type="entry name" value="RNA-DIRECTED DNA POLYMERASE"/>
    <property type="match status" value="1"/>
</dbReference>
<gene>
    <name evidence="2" type="ORF">ALMOND_2B035725</name>
</gene>